<accession>A0A433UFB2</accession>
<dbReference type="RefSeq" id="WP_127056765.1">
    <property type="nucleotide sequence ID" value="NZ_RSCM01000027.1"/>
</dbReference>
<name>A0A433UFB2_ANAVA</name>
<protein>
    <submittedName>
        <fullName evidence="1">Uncharacterized protein</fullName>
    </submittedName>
</protein>
<dbReference type="AlphaFoldDB" id="A0A433UFB2"/>
<gene>
    <name evidence="1" type="ORF">DSM107003_49860</name>
</gene>
<sequence length="723" mass="81488">MTPLNFAIPNWQLTIGDWDITHLISQFTLQRPRAEISTPYSWQGSFVLDESLNPDLVTESLDDLINPQRWATGMHPIRVRIDGKLIATVRIKRYFYNEDTYTGQAELTDQLGLRDFESPPKDFEGLGFQMSQQPIDVNSVVNQLLQLAGLFPIINIPGYFEVPPNKFTQSYISLAQQICGERGYWLYCDANELIRSVEYRQRSISFQRSRSQVKLFERQPGLEIPAELFRVTGSCEKIAICGSEDPIVNEEFETDFNGDKALRRRETVYPFKNGTRKIVVEEALASIFPNVYAGNSSIKTSEITIESIYFNSKGRLIKNEKKTSKLLGVALPDDFPGNLSMINNAQITKEEYSNSLPGASGGADDGILRSKITTNSVLFAVDKNTGTPYNSLVPIYLDGYELAVKERIVESWDSNSNFYGVSIGGNGSAKCRRFEYKRLIYKRNSLTVNVSITGGISGNTGFSYQALGELVLKSTERKTGQTPPEWPTKEPNTPIDSVIIKGESKLYSATSNPFYEKEFEISCSTLTSDAECQALANLIGKLQHQRYRSRLVTMPPDHEWLDNTTPFSTVNIHNGAFIMDSPVVVLDNQTMTFSFIGNYLGSIPVIGDIVPVIPDVPISPVQQIQSLECKYDYLVSVTQEIYFAAKTIEIFANYAYLMNPLEINNIFLYVTDISSNILIEPETKTQITNDLAYEINISVKSKTITITNNYTYDIYNYDIFAYQ</sequence>
<evidence type="ECO:0000313" key="2">
    <source>
        <dbReference type="Proteomes" id="UP000276103"/>
    </source>
</evidence>
<evidence type="ECO:0000313" key="1">
    <source>
        <dbReference type="EMBL" id="RUS92503.1"/>
    </source>
</evidence>
<proteinExistence type="predicted"/>
<comment type="caution">
    <text evidence="1">The sequence shown here is derived from an EMBL/GenBank/DDBJ whole genome shotgun (WGS) entry which is preliminary data.</text>
</comment>
<organism evidence="1 2">
    <name type="scientific">Trichormus variabilis SAG 1403-4b</name>
    <dbReference type="NCBI Taxonomy" id="447716"/>
    <lineage>
        <taxon>Bacteria</taxon>
        <taxon>Bacillati</taxon>
        <taxon>Cyanobacteriota</taxon>
        <taxon>Cyanophyceae</taxon>
        <taxon>Nostocales</taxon>
        <taxon>Nostocaceae</taxon>
        <taxon>Trichormus</taxon>
    </lineage>
</organism>
<keyword evidence="2" id="KW-1185">Reference proteome</keyword>
<dbReference type="OrthoDB" id="9816782at2"/>
<reference evidence="1 2" key="1">
    <citation type="journal article" date="2019" name="Genome Biol. Evol.">
        <title>Day and night: Metabolic profiles and evolutionary relationships of six axenic non-marine cyanobacteria.</title>
        <authorList>
            <person name="Will S.E."/>
            <person name="Henke P."/>
            <person name="Boedeker C."/>
            <person name="Huang S."/>
            <person name="Brinkmann H."/>
            <person name="Rohde M."/>
            <person name="Jarek M."/>
            <person name="Friedl T."/>
            <person name="Seufert S."/>
            <person name="Schumacher M."/>
            <person name="Overmann J."/>
            <person name="Neumann-Schaal M."/>
            <person name="Petersen J."/>
        </authorList>
    </citation>
    <scope>NUCLEOTIDE SEQUENCE [LARGE SCALE GENOMIC DNA]</scope>
    <source>
        <strain evidence="1 2">SAG 1403-4b</strain>
    </source>
</reference>
<dbReference type="Proteomes" id="UP000276103">
    <property type="component" value="Unassembled WGS sequence"/>
</dbReference>
<dbReference type="EMBL" id="RSCM01000027">
    <property type="protein sequence ID" value="RUS92503.1"/>
    <property type="molecule type" value="Genomic_DNA"/>
</dbReference>